<dbReference type="Pfam" id="PF13193">
    <property type="entry name" value="AMP-binding_C"/>
    <property type="match status" value="1"/>
</dbReference>
<dbReference type="SUPFAM" id="SSF56801">
    <property type="entry name" value="Acetyl-CoA synthetase-like"/>
    <property type="match status" value="1"/>
</dbReference>
<dbReference type="Gene3D" id="3.40.50.12780">
    <property type="entry name" value="N-terminal domain of ligase-like"/>
    <property type="match status" value="1"/>
</dbReference>
<evidence type="ECO:0000313" key="5">
    <source>
        <dbReference type="Proteomes" id="UP000195729"/>
    </source>
</evidence>
<evidence type="ECO:0000259" key="2">
    <source>
        <dbReference type="Pfam" id="PF13193"/>
    </source>
</evidence>
<dbReference type="OrthoDB" id="9803968at2"/>
<sequence length="496" mass="54225">MNIYHLFLNARHKYADNIAIIDPRNHISLTFSAIVDKFHLVAKFLDQQSIPAGSKVALLGDTDAESLILDYALMASGRVRVPLDNALSVRELQSQINDSGAMVLAYQQNCREVALSLSQQGIRCIPVSLFTSGPATPYQIADIHPQQLLSLNYTGGSTGQPKAVMHTHASFVSVISNMILARQIVPGDKFLNVRPLWPIAAVVVLAHILAGGTVILEQRFRAESYISLLQYHEARYSSLVPTQLARLLSLLPDQPLEDLPALGCIDIGASAIPGEVLDQALRVFNGRLALLYGMTEAPWSSYLRYATLPVEIRQSGSELSGLTGYPVFGAAIKIAGPDLAGIGEIIIGGMHLMAGYWRNEALTLQTLQDGWLKTGDLGVYTEQGYIRIVGRIKEIIRSGGKSVLPAEVEQCILLHPGISEVHVFGQPDPEWGEKICAAIVLSDPATAMSTDDLTEFCKSQLSRFKVPKTFYILDSLPRSHYGKIKSAEVMKKIEQL</sequence>
<evidence type="ECO:0008006" key="7">
    <source>
        <dbReference type="Google" id="ProtNLM"/>
    </source>
</evidence>
<feature type="domain" description="AMP-dependent synthetase/ligase" evidence="1">
    <location>
        <begin position="12"/>
        <end position="357"/>
    </location>
</feature>
<dbReference type="PROSITE" id="PS00455">
    <property type="entry name" value="AMP_BINDING"/>
    <property type="match status" value="1"/>
</dbReference>
<evidence type="ECO:0000313" key="4">
    <source>
        <dbReference type="EMBL" id="ARU97071.1"/>
    </source>
</evidence>
<proteinExistence type="predicted"/>
<feature type="domain" description="AMP-binding enzyme C-terminal" evidence="2">
    <location>
        <begin position="407"/>
        <end position="483"/>
    </location>
</feature>
<protein>
    <recommendedName>
        <fullName evidence="7">AMP-dependent synthetase</fullName>
    </recommendedName>
</protein>
<dbReference type="EMBL" id="CP015581">
    <property type="protein sequence ID" value="ARU97071.1"/>
    <property type="molecule type" value="Genomic_DNA"/>
</dbReference>
<evidence type="ECO:0000313" key="6">
    <source>
        <dbReference type="Proteomes" id="UP000195814"/>
    </source>
</evidence>
<dbReference type="KEGG" id="tci:A7K98_03995"/>
<dbReference type="GO" id="GO:0016878">
    <property type="term" value="F:acid-thiol ligase activity"/>
    <property type="evidence" value="ECO:0007669"/>
    <property type="project" value="UniProtKB-ARBA"/>
</dbReference>
<dbReference type="Proteomes" id="UP000195814">
    <property type="component" value="Chromosome"/>
</dbReference>
<dbReference type="Proteomes" id="UP000195729">
    <property type="component" value="Chromosome"/>
</dbReference>
<evidence type="ECO:0000313" key="3">
    <source>
        <dbReference type="EMBL" id="ARU93033.1"/>
    </source>
</evidence>
<dbReference type="AlphaFoldDB" id="A0A1Y0LG59"/>
<organism evidence="3 6">
    <name type="scientific">Tatumella citrea</name>
    <name type="common">Pantoea citrea</name>
    <dbReference type="NCBI Taxonomy" id="53336"/>
    <lineage>
        <taxon>Bacteria</taxon>
        <taxon>Pseudomonadati</taxon>
        <taxon>Pseudomonadota</taxon>
        <taxon>Gammaproteobacteria</taxon>
        <taxon>Enterobacterales</taxon>
        <taxon>Erwiniaceae</taxon>
        <taxon>Tatumella</taxon>
    </lineage>
</organism>
<dbReference type="InterPro" id="IPR020845">
    <property type="entry name" value="AMP-binding_CS"/>
</dbReference>
<dbReference type="PANTHER" id="PTHR43767:SF1">
    <property type="entry name" value="NONRIBOSOMAL PEPTIDE SYNTHASE PES1 (EUROFUNG)-RELATED"/>
    <property type="match status" value="1"/>
</dbReference>
<dbReference type="RefSeq" id="WP_087487417.1">
    <property type="nucleotide sequence ID" value="NZ_CP015579.1"/>
</dbReference>
<dbReference type="InterPro" id="IPR042099">
    <property type="entry name" value="ANL_N_sf"/>
</dbReference>
<dbReference type="InterPro" id="IPR025110">
    <property type="entry name" value="AMP-bd_C"/>
</dbReference>
<evidence type="ECO:0000259" key="1">
    <source>
        <dbReference type="Pfam" id="PF00501"/>
    </source>
</evidence>
<keyword evidence="5" id="KW-1185">Reference proteome</keyword>
<dbReference type="Gene3D" id="3.30.300.30">
    <property type="match status" value="1"/>
</dbReference>
<dbReference type="InterPro" id="IPR045851">
    <property type="entry name" value="AMP-bd_C_sf"/>
</dbReference>
<name>A0A1Y0LG59_TATCI</name>
<reference evidence="5 6" key="1">
    <citation type="submission" date="2016-05" db="EMBL/GenBank/DDBJ databases">
        <title>Complete genome sequence of two 2,5-diketo-D-glunonic acid producing strain Tatumella citrea.</title>
        <authorList>
            <person name="Duan C."/>
            <person name="Yang J."/>
            <person name="Yang S."/>
        </authorList>
    </citation>
    <scope>NUCLEOTIDE SEQUENCE [LARGE SCALE GENOMIC DNA]</scope>
    <source>
        <strain evidence="4 5">ATCC 39140</strain>
        <strain evidence="3 6">DSM 13699</strain>
    </source>
</reference>
<gene>
    <name evidence="3" type="ORF">A7K98_03995</name>
    <name evidence="4" type="ORF">A7K99_03995</name>
</gene>
<accession>A0A1Y0LG59</accession>
<dbReference type="EMBL" id="CP015579">
    <property type="protein sequence ID" value="ARU93033.1"/>
    <property type="molecule type" value="Genomic_DNA"/>
</dbReference>
<dbReference type="InterPro" id="IPR050237">
    <property type="entry name" value="ATP-dep_AMP-bd_enzyme"/>
</dbReference>
<dbReference type="Pfam" id="PF00501">
    <property type="entry name" value="AMP-binding"/>
    <property type="match status" value="1"/>
</dbReference>
<dbReference type="InterPro" id="IPR000873">
    <property type="entry name" value="AMP-dep_synth/lig_dom"/>
</dbReference>
<dbReference type="PANTHER" id="PTHR43767">
    <property type="entry name" value="LONG-CHAIN-FATTY-ACID--COA LIGASE"/>
    <property type="match status" value="1"/>
</dbReference>